<evidence type="ECO:0000313" key="2">
    <source>
        <dbReference type="Proteomes" id="UP000631114"/>
    </source>
</evidence>
<accession>A0A835HY23</accession>
<dbReference type="OrthoDB" id="421993at2759"/>
<dbReference type="AlphaFoldDB" id="A0A835HY23"/>
<evidence type="ECO:0000313" key="1">
    <source>
        <dbReference type="EMBL" id="KAF9607259.1"/>
    </source>
</evidence>
<gene>
    <name evidence="1" type="ORF">IFM89_033466</name>
</gene>
<dbReference type="EMBL" id="JADFTS010000005">
    <property type="protein sequence ID" value="KAF9607259.1"/>
    <property type="molecule type" value="Genomic_DNA"/>
</dbReference>
<protein>
    <submittedName>
        <fullName evidence="1">Uncharacterized protein</fullName>
    </submittedName>
</protein>
<name>A0A835HY23_9MAGN</name>
<feature type="non-terminal residue" evidence="1">
    <location>
        <position position="133"/>
    </location>
</feature>
<dbReference type="Proteomes" id="UP000631114">
    <property type="component" value="Unassembled WGS sequence"/>
</dbReference>
<sequence>GKLYYLRLSAVDEFNNKKPPMQLLISFSVEDVRNQAAIYTKRNLDTTRGAEAIDASLSQKNRPGDAKKSLDLVDASPKILQELTWVLEHQSPWSLVGLGYDKGVEKEERYGIMRKDGVILGRERHVRGERMAA</sequence>
<comment type="caution">
    <text evidence="1">The sequence shown here is derived from an EMBL/GenBank/DDBJ whole genome shotgun (WGS) entry which is preliminary data.</text>
</comment>
<proteinExistence type="predicted"/>
<organism evidence="1 2">
    <name type="scientific">Coptis chinensis</name>
    <dbReference type="NCBI Taxonomy" id="261450"/>
    <lineage>
        <taxon>Eukaryota</taxon>
        <taxon>Viridiplantae</taxon>
        <taxon>Streptophyta</taxon>
        <taxon>Embryophyta</taxon>
        <taxon>Tracheophyta</taxon>
        <taxon>Spermatophyta</taxon>
        <taxon>Magnoliopsida</taxon>
        <taxon>Ranunculales</taxon>
        <taxon>Ranunculaceae</taxon>
        <taxon>Coptidoideae</taxon>
        <taxon>Coptis</taxon>
    </lineage>
</organism>
<keyword evidence="2" id="KW-1185">Reference proteome</keyword>
<reference evidence="1 2" key="1">
    <citation type="submission" date="2020-10" db="EMBL/GenBank/DDBJ databases">
        <title>The Coptis chinensis genome and diversification of protoberbering-type alkaloids.</title>
        <authorList>
            <person name="Wang B."/>
            <person name="Shu S."/>
            <person name="Song C."/>
            <person name="Liu Y."/>
        </authorList>
    </citation>
    <scope>NUCLEOTIDE SEQUENCE [LARGE SCALE GENOMIC DNA]</scope>
    <source>
        <strain evidence="1">HL-2020</strain>
        <tissue evidence="1">Leaf</tissue>
    </source>
</reference>